<feature type="signal peptide" evidence="1">
    <location>
        <begin position="1"/>
        <end position="21"/>
    </location>
</feature>
<dbReference type="RefSeq" id="WP_062626123.1">
    <property type="nucleotide sequence ID" value="NZ_AP018738.1"/>
</dbReference>
<dbReference type="AlphaFoldDB" id="A0A2Z6GE40"/>
<dbReference type="KEGG" id="fam:OYT1_ch1929"/>
<sequence>MHTLTKYILLASLLPSSLAYASGGYDHGTPAGKGNLDLDVTINPGDLYSGGPRRLYDKGQTYVVWGYGLTDRLDFHGYVSHEAAGTNQVYYGLMYNFYSSDWMDLSTAVGARHRLQQVDAIVPQLLYTFKLPERFEVAGSFTNVHNTNGGYGRGRTFDIALRIPVPKDMIPSSIKDIKVAVGLFKNASNQWNPSAWYPTYSVDFKF</sequence>
<accession>A0A2Z6GE40</accession>
<keyword evidence="1" id="KW-0732">Signal</keyword>
<evidence type="ECO:0000256" key="1">
    <source>
        <dbReference type="SAM" id="SignalP"/>
    </source>
</evidence>
<keyword evidence="3" id="KW-1185">Reference proteome</keyword>
<feature type="chain" id="PRO_5017383715" evidence="1">
    <location>
        <begin position="22"/>
        <end position="206"/>
    </location>
</feature>
<gene>
    <name evidence="2" type="ORF">OYT1_ch1929</name>
</gene>
<dbReference type="EMBL" id="AP018738">
    <property type="protein sequence ID" value="BBE51455.1"/>
    <property type="molecule type" value="Genomic_DNA"/>
</dbReference>
<evidence type="ECO:0000313" key="2">
    <source>
        <dbReference type="EMBL" id="BBE51455.1"/>
    </source>
</evidence>
<protein>
    <submittedName>
        <fullName evidence="2">Uncharacterized protein</fullName>
    </submittedName>
</protein>
<dbReference type="Proteomes" id="UP000033070">
    <property type="component" value="Chromosome"/>
</dbReference>
<proteinExistence type="predicted"/>
<evidence type="ECO:0000313" key="3">
    <source>
        <dbReference type="Proteomes" id="UP000033070"/>
    </source>
</evidence>
<reference evidence="2 3" key="1">
    <citation type="submission" date="2018-06" db="EMBL/GenBank/DDBJ databases">
        <title>OYT1 Genome Sequencing.</title>
        <authorList>
            <person name="Kato S."/>
            <person name="Itoh T."/>
            <person name="Ohkuma M."/>
        </authorList>
    </citation>
    <scope>NUCLEOTIDE SEQUENCE [LARGE SCALE GENOMIC DNA]</scope>
    <source>
        <strain evidence="2 3">OYT1</strain>
    </source>
</reference>
<organism evidence="2 3">
    <name type="scientific">Ferriphaselus amnicola</name>
    <dbReference type="NCBI Taxonomy" id="1188319"/>
    <lineage>
        <taxon>Bacteria</taxon>
        <taxon>Pseudomonadati</taxon>
        <taxon>Pseudomonadota</taxon>
        <taxon>Betaproteobacteria</taxon>
        <taxon>Nitrosomonadales</taxon>
        <taxon>Gallionellaceae</taxon>
        <taxon>Ferriphaselus</taxon>
    </lineage>
</organism>
<name>A0A2Z6GE40_9PROT</name>